<dbReference type="InterPro" id="IPR004155">
    <property type="entry name" value="PBS_lyase_HEAT"/>
</dbReference>
<evidence type="ECO:0000313" key="2">
    <source>
        <dbReference type="EMBL" id="QEF99093.1"/>
    </source>
</evidence>
<dbReference type="EMBL" id="CP036264">
    <property type="protein sequence ID" value="QEF99093.1"/>
    <property type="molecule type" value="Genomic_DNA"/>
</dbReference>
<dbReference type="Proteomes" id="UP000321353">
    <property type="component" value="Chromosome"/>
</dbReference>
<proteinExistence type="predicted"/>
<protein>
    <submittedName>
        <fullName evidence="2">HEAT repeat protein</fullName>
    </submittedName>
</protein>
<dbReference type="InterPro" id="IPR016024">
    <property type="entry name" value="ARM-type_fold"/>
</dbReference>
<feature type="signal peptide" evidence="1">
    <location>
        <begin position="1"/>
        <end position="22"/>
    </location>
</feature>
<dbReference type="InterPro" id="IPR011989">
    <property type="entry name" value="ARM-like"/>
</dbReference>
<evidence type="ECO:0000313" key="3">
    <source>
        <dbReference type="Proteomes" id="UP000321353"/>
    </source>
</evidence>
<keyword evidence="3" id="KW-1185">Reference proteome</keyword>
<reference evidence="2 3" key="1">
    <citation type="submission" date="2019-02" db="EMBL/GenBank/DDBJ databases">
        <title>Planctomycetal bacteria perform biofilm scaping via a novel small molecule.</title>
        <authorList>
            <person name="Jeske O."/>
            <person name="Boedeker C."/>
            <person name="Wiegand S."/>
            <person name="Breitling P."/>
            <person name="Kallscheuer N."/>
            <person name="Jogler M."/>
            <person name="Rohde M."/>
            <person name="Petersen J."/>
            <person name="Medema M.H."/>
            <person name="Surup F."/>
            <person name="Jogler C."/>
        </authorList>
    </citation>
    <scope>NUCLEOTIDE SEQUENCE [LARGE SCALE GENOMIC DNA]</scope>
    <source>
        <strain evidence="2 3">Mal15</strain>
    </source>
</reference>
<dbReference type="PANTHER" id="PTHR12697">
    <property type="entry name" value="PBS LYASE HEAT-LIKE PROTEIN"/>
    <property type="match status" value="1"/>
</dbReference>
<dbReference type="Gene3D" id="1.25.10.10">
    <property type="entry name" value="Leucine-rich Repeat Variant"/>
    <property type="match status" value="3"/>
</dbReference>
<dbReference type="GO" id="GO:0016491">
    <property type="term" value="F:oxidoreductase activity"/>
    <property type="evidence" value="ECO:0007669"/>
    <property type="project" value="TreeGrafter"/>
</dbReference>
<name>A0A5B9ME56_9BACT</name>
<dbReference type="PANTHER" id="PTHR12697:SF5">
    <property type="entry name" value="DEOXYHYPUSINE HYDROXYLASE"/>
    <property type="match status" value="1"/>
</dbReference>
<keyword evidence="1" id="KW-0732">Signal</keyword>
<organism evidence="2 3">
    <name type="scientific">Stieleria maiorica</name>
    <dbReference type="NCBI Taxonomy" id="2795974"/>
    <lineage>
        <taxon>Bacteria</taxon>
        <taxon>Pseudomonadati</taxon>
        <taxon>Planctomycetota</taxon>
        <taxon>Planctomycetia</taxon>
        <taxon>Pirellulales</taxon>
        <taxon>Pirellulaceae</taxon>
        <taxon>Stieleria</taxon>
    </lineage>
</organism>
<dbReference type="SMART" id="SM00567">
    <property type="entry name" value="EZ_HEAT"/>
    <property type="match status" value="3"/>
</dbReference>
<dbReference type="KEGG" id="smam:Mal15_31530"/>
<accession>A0A5B9ME56</accession>
<dbReference type="InterPro" id="IPR011030">
    <property type="entry name" value="Lipovitellin_superhlx_dom"/>
</dbReference>
<dbReference type="SUPFAM" id="SSF48371">
    <property type="entry name" value="ARM repeat"/>
    <property type="match status" value="1"/>
</dbReference>
<dbReference type="AlphaFoldDB" id="A0A5B9ME56"/>
<dbReference type="SUPFAM" id="SSF48431">
    <property type="entry name" value="Lipovitellin-phosvitin complex, superhelical domain"/>
    <property type="match status" value="1"/>
</dbReference>
<gene>
    <name evidence="2" type="ORF">Mal15_31530</name>
</gene>
<sequence precursor="true">MQNHLTYRPPLACFLLASVILATMTLPPVRSVAAESESDLIAVLRSDAPEAEKAVVCKKLAIEGSPAAVGELAKLLSNPRLSSWARIALEVIPGQEADEALRQATQSLDGRLLVGVINSIGVRRDAAAVGALAARLQDSDSEVASAAAVALGRIGNDAATKSLQQSLVSTSGTTRNAVAEGYLLCAERLQAEDKSGAATEIFDEIRSADLPLQRIVEATRGAILSRDQDGIPLLLETFRSNDKKLFQLALSTAREFPGGEVDLALADELTRAAPSRAALIVQAMADRPQTVVLEAVVQAARSGDKHIRLSAIDALKRVGDVSSLPVLLDIASGQDAELSQTAKDTLAEIPSDGVNARLVALLPEAEGNRYPLLIELVGRRRIDAVPDLVNALQHSDPAVRSAALIALGETVSLEKLDLLITQVLAPSRPEDVATAQQALKSASVRMPDRDACAAKLAVAMQQAPATTKTWLLETLSEVGGTTALQTLAMSAKSDDAELQDAGSRLLGKWNNLDAAPVLIDLAKTAPEEKYQVRALRGYIGLARKFNMPERDRVEMCQRALDQASRIDEQKLVLDVLKLHPSVAALKLAIQAKRIPALKEEATDATAEIAQTLRKKGVDISRILSGEGA</sequence>
<evidence type="ECO:0000256" key="1">
    <source>
        <dbReference type="SAM" id="SignalP"/>
    </source>
</evidence>
<dbReference type="Pfam" id="PF13646">
    <property type="entry name" value="HEAT_2"/>
    <property type="match status" value="2"/>
</dbReference>
<feature type="chain" id="PRO_5023024110" evidence="1">
    <location>
        <begin position="23"/>
        <end position="628"/>
    </location>
</feature>